<name>A0A565CVD9_9BRAS</name>
<dbReference type="InterPro" id="IPR004698">
    <property type="entry name" value="Zn/Fe_permease_fun/pln"/>
</dbReference>
<keyword evidence="7 8" id="KW-0472">Membrane</keyword>
<feature type="transmembrane region" description="Helical" evidence="8">
    <location>
        <begin position="49"/>
        <end position="74"/>
    </location>
</feature>
<evidence type="ECO:0000256" key="4">
    <source>
        <dbReference type="ARBA" id="ARBA00022692"/>
    </source>
</evidence>
<keyword evidence="4 8" id="KW-0812">Transmembrane</keyword>
<feature type="transmembrane region" description="Helical" evidence="8">
    <location>
        <begin position="123"/>
        <end position="148"/>
    </location>
</feature>
<organism evidence="11 12">
    <name type="scientific">Arabis nemorensis</name>
    <dbReference type="NCBI Taxonomy" id="586526"/>
    <lineage>
        <taxon>Eukaryota</taxon>
        <taxon>Viridiplantae</taxon>
        <taxon>Streptophyta</taxon>
        <taxon>Embryophyta</taxon>
        <taxon>Tracheophyta</taxon>
        <taxon>Spermatophyta</taxon>
        <taxon>Magnoliopsida</taxon>
        <taxon>eudicotyledons</taxon>
        <taxon>Gunneridae</taxon>
        <taxon>Pentapetalae</taxon>
        <taxon>rosids</taxon>
        <taxon>malvids</taxon>
        <taxon>Brassicales</taxon>
        <taxon>Brassicaceae</taxon>
        <taxon>Arabideae</taxon>
        <taxon>Arabis</taxon>
    </lineage>
</organism>
<evidence type="ECO:0000256" key="3">
    <source>
        <dbReference type="ARBA" id="ARBA00022448"/>
    </source>
</evidence>
<evidence type="ECO:0000256" key="1">
    <source>
        <dbReference type="ARBA" id="ARBA00004141"/>
    </source>
</evidence>
<gene>
    <name evidence="11" type="ORF">ANE_LOCUS28109</name>
</gene>
<sequence length="360" mass="37852">MSKFQKTLISVFFLCLVILPLLVSSAEEENECGGGSNGGGGSASEKAKILKYKIGAFFSILIAGVFGVCLPIFGLKSESNLFMFVKAFAAGVILATGFVHILPDATESLTSPCIGENPPWGDFPVTGLMVMCAAIVTMLIESFASGFLNRSRSEKVTKTLPVSNGGDMEEHNSHNGSAHTHASQGHSHGSLLVPQDDDHIDLRNKIVTQILELGIVVHSVIIGISLGVSPSASTIKPLIAAITFHQLFEGFGLGGCISEAKFKVKKIWVMVLFFALTAPLGIGIGIGVAETYNENSPMALKVSGFLNAAAAGILIYMALVDLVAPLFMNHKALSSMKIQLACSASLVLGAGLMSLLAIWA</sequence>
<comment type="caution">
    <text evidence="11">The sequence shown here is derived from an EMBL/GenBank/DDBJ whole genome shotgun (WGS) entry which is preliminary data.</text>
</comment>
<proteinExistence type="inferred from homology"/>
<dbReference type="InterPro" id="IPR003689">
    <property type="entry name" value="ZIP"/>
</dbReference>
<feature type="signal peptide" evidence="10">
    <location>
        <begin position="1"/>
        <end position="25"/>
    </location>
</feature>
<evidence type="ECO:0000313" key="11">
    <source>
        <dbReference type="EMBL" id="VVB17665.1"/>
    </source>
</evidence>
<feature type="region of interest" description="Disordered" evidence="9">
    <location>
        <begin position="159"/>
        <end position="188"/>
    </location>
</feature>
<dbReference type="OrthoDB" id="448280at2759"/>
<feature type="transmembrane region" description="Helical" evidence="8">
    <location>
        <begin position="340"/>
        <end position="359"/>
    </location>
</feature>
<dbReference type="Pfam" id="PF02535">
    <property type="entry name" value="Zip"/>
    <property type="match status" value="1"/>
</dbReference>
<dbReference type="Proteomes" id="UP000489600">
    <property type="component" value="Unassembled WGS sequence"/>
</dbReference>
<accession>A0A565CVD9</accession>
<comment type="caution">
    <text evidence="8">Lacks conserved residue(s) required for the propagation of feature annotation.</text>
</comment>
<evidence type="ECO:0000313" key="12">
    <source>
        <dbReference type="Proteomes" id="UP000489600"/>
    </source>
</evidence>
<evidence type="ECO:0000256" key="6">
    <source>
        <dbReference type="ARBA" id="ARBA00023065"/>
    </source>
</evidence>
<evidence type="ECO:0000256" key="10">
    <source>
        <dbReference type="SAM" id="SignalP"/>
    </source>
</evidence>
<feature type="compositionally biased region" description="Polar residues" evidence="9">
    <location>
        <begin position="174"/>
        <end position="187"/>
    </location>
</feature>
<evidence type="ECO:0000256" key="8">
    <source>
        <dbReference type="RuleBase" id="RU362088"/>
    </source>
</evidence>
<dbReference type="PANTHER" id="PTHR11040:SF164">
    <property type="entry name" value="ZINC TRANSPORTER 12-RELATED"/>
    <property type="match status" value="1"/>
</dbReference>
<evidence type="ECO:0000256" key="9">
    <source>
        <dbReference type="SAM" id="MobiDB-lite"/>
    </source>
</evidence>
<dbReference type="PANTHER" id="PTHR11040">
    <property type="entry name" value="ZINC/IRON TRANSPORTER"/>
    <property type="match status" value="1"/>
</dbReference>
<keyword evidence="5 8" id="KW-1133">Transmembrane helix</keyword>
<dbReference type="AlphaFoldDB" id="A0A565CVD9"/>
<evidence type="ECO:0000256" key="5">
    <source>
        <dbReference type="ARBA" id="ARBA00022989"/>
    </source>
</evidence>
<dbReference type="GO" id="GO:0005385">
    <property type="term" value="F:zinc ion transmembrane transporter activity"/>
    <property type="evidence" value="ECO:0007669"/>
    <property type="project" value="InterPro"/>
</dbReference>
<feature type="chain" id="PRO_5021959310" evidence="10">
    <location>
        <begin position="26"/>
        <end position="360"/>
    </location>
</feature>
<keyword evidence="10" id="KW-0732">Signal</keyword>
<evidence type="ECO:0000256" key="7">
    <source>
        <dbReference type="ARBA" id="ARBA00023136"/>
    </source>
</evidence>
<comment type="similarity">
    <text evidence="2 8">Belongs to the ZIP transporter (TC 2.A.5) family.</text>
</comment>
<evidence type="ECO:0000256" key="2">
    <source>
        <dbReference type="ARBA" id="ARBA00006939"/>
    </source>
</evidence>
<reference evidence="11" key="1">
    <citation type="submission" date="2019-07" db="EMBL/GenBank/DDBJ databases">
        <authorList>
            <person name="Dittberner H."/>
        </authorList>
    </citation>
    <scope>NUCLEOTIDE SEQUENCE [LARGE SCALE GENOMIC DNA]</scope>
</reference>
<feature type="transmembrane region" description="Helical" evidence="8">
    <location>
        <begin position="267"/>
        <end position="288"/>
    </location>
</feature>
<feature type="transmembrane region" description="Helical" evidence="8">
    <location>
        <begin position="81"/>
        <end position="103"/>
    </location>
</feature>
<comment type="subcellular location">
    <subcellularLocation>
        <location evidence="1 8">Membrane</location>
        <topology evidence="1 8">Multi-pass membrane protein</topology>
    </subcellularLocation>
</comment>
<keyword evidence="6 8" id="KW-0406">Ion transport</keyword>
<protein>
    <submittedName>
        <fullName evidence="11">Uncharacterized protein</fullName>
    </submittedName>
</protein>
<dbReference type="NCBIfam" id="TIGR00820">
    <property type="entry name" value="zip"/>
    <property type="match status" value="1"/>
</dbReference>
<dbReference type="EMBL" id="CABITT030000008">
    <property type="protein sequence ID" value="VVB17665.1"/>
    <property type="molecule type" value="Genomic_DNA"/>
</dbReference>
<feature type="transmembrane region" description="Helical" evidence="8">
    <location>
        <begin position="308"/>
        <end position="328"/>
    </location>
</feature>
<keyword evidence="12" id="KW-1185">Reference proteome</keyword>
<dbReference type="GO" id="GO:0005886">
    <property type="term" value="C:plasma membrane"/>
    <property type="evidence" value="ECO:0007669"/>
    <property type="project" value="TreeGrafter"/>
</dbReference>
<keyword evidence="3 8" id="KW-0813">Transport</keyword>